<dbReference type="SUPFAM" id="SSF56219">
    <property type="entry name" value="DNase I-like"/>
    <property type="match status" value="1"/>
</dbReference>
<gene>
    <name evidence="2" type="primary">LOC105424946</name>
</gene>
<dbReference type="OrthoDB" id="7554057at2759"/>
<organism evidence="1 2">
    <name type="scientific">Pogonomyrmex barbatus</name>
    <name type="common">red harvester ant</name>
    <dbReference type="NCBI Taxonomy" id="144034"/>
    <lineage>
        <taxon>Eukaryota</taxon>
        <taxon>Metazoa</taxon>
        <taxon>Ecdysozoa</taxon>
        <taxon>Arthropoda</taxon>
        <taxon>Hexapoda</taxon>
        <taxon>Insecta</taxon>
        <taxon>Pterygota</taxon>
        <taxon>Neoptera</taxon>
        <taxon>Endopterygota</taxon>
        <taxon>Hymenoptera</taxon>
        <taxon>Apocrita</taxon>
        <taxon>Aculeata</taxon>
        <taxon>Formicoidea</taxon>
        <taxon>Formicidae</taxon>
        <taxon>Myrmicinae</taxon>
        <taxon>Pogonomyrmex</taxon>
    </lineage>
</organism>
<dbReference type="RefSeq" id="XP_011633759.1">
    <property type="nucleotide sequence ID" value="XM_011635457.1"/>
</dbReference>
<dbReference type="GeneID" id="105424946"/>
<evidence type="ECO:0000313" key="1">
    <source>
        <dbReference type="Proteomes" id="UP000504615"/>
    </source>
</evidence>
<dbReference type="InterPro" id="IPR036691">
    <property type="entry name" value="Endo/exonu/phosph_ase_sf"/>
</dbReference>
<keyword evidence="1" id="KW-1185">Reference proteome</keyword>
<sequence length="109" mass="11893">MATWLLQANLNHARYAQDLFVHTMAERGIGLGVAAEPYNVPDHPCWVADRLGSMAIHWRAFDASPPASFVEAGNGFVAVEWGAIVVVGCYCPPSLSLAQFEDYLDGLEE</sequence>
<proteinExistence type="predicted"/>
<name>A0A6I9W5G8_9HYME</name>
<evidence type="ECO:0000313" key="2">
    <source>
        <dbReference type="RefSeq" id="XP_011633759.1"/>
    </source>
</evidence>
<protein>
    <submittedName>
        <fullName evidence="2">Uncharacterized protein LOC105424946</fullName>
    </submittedName>
</protein>
<dbReference type="KEGG" id="pbar:105424946"/>
<accession>A0A6I9W5G8</accession>
<reference evidence="2" key="1">
    <citation type="submission" date="2025-08" db="UniProtKB">
        <authorList>
            <consortium name="RefSeq"/>
        </authorList>
    </citation>
    <scope>IDENTIFICATION</scope>
</reference>
<dbReference type="Gene3D" id="3.60.10.10">
    <property type="entry name" value="Endonuclease/exonuclease/phosphatase"/>
    <property type="match status" value="1"/>
</dbReference>
<dbReference type="Proteomes" id="UP000504615">
    <property type="component" value="Unplaced"/>
</dbReference>
<dbReference type="AlphaFoldDB" id="A0A6I9W5G8"/>